<protein>
    <submittedName>
        <fullName evidence="1">Uncharacterized protein</fullName>
    </submittedName>
</protein>
<dbReference type="EMBL" id="MN740765">
    <property type="protein sequence ID" value="QHS82355.1"/>
    <property type="molecule type" value="Genomic_DNA"/>
</dbReference>
<organism evidence="1">
    <name type="scientific">viral metagenome</name>
    <dbReference type="NCBI Taxonomy" id="1070528"/>
    <lineage>
        <taxon>unclassified sequences</taxon>
        <taxon>metagenomes</taxon>
        <taxon>organismal metagenomes</taxon>
    </lineage>
</organism>
<name>A0A6C0ASV8_9ZZZZ</name>
<evidence type="ECO:0000313" key="1">
    <source>
        <dbReference type="EMBL" id="QHS82355.1"/>
    </source>
</evidence>
<reference evidence="1" key="1">
    <citation type="journal article" date="2020" name="Nature">
        <title>Giant virus diversity and host interactions through global metagenomics.</title>
        <authorList>
            <person name="Schulz F."/>
            <person name="Roux S."/>
            <person name="Paez-Espino D."/>
            <person name="Jungbluth S."/>
            <person name="Walsh D.A."/>
            <person name="Denef V.J."/>
            <person name="McMahon K.D."/>
            <person name="Konstantinidis K.T."/>
            <person name="Eloe-Fadrosh E.A."/>
            <person name="Kyrpides N.C."/>
            <person name="Woyke T."/>
        </authorList>
    </citation>
    <scope>NUCLEOTIDE SEQUENCE</scope>
    <source>
        <strain evidence="1">GVMAG-S-1101165-79</strain>
    </source>
</reference>
<dbReference type="AlphaFoldDB" id="A0A6C0ASV8"/>
<proteinExistence type="predicted"/>
<sequence>MGYSIEVSFNVLKNSNLNKDVKDYAQECCCDHFYEDYEFENKTQFQRRHCLMTAKFAPGKIFLLLEYLKYIRKVNGLYLESIFDEDTNTILYASQYYLTQQMDKVSSKNFHLEKRKRSYSEDESMILNTIKK</sequence>
<accession>A0A6C0ASV8</accession>